<dbReference type="SUPFAM" id="SSF54637">
    <property type="entry name" value="Thioesterase/thiol ester dehydrase-isomerase"/>
    <property type="match status" value="1"/>
</dbReference>
<dbReference type="eggNOG" id="COG0764">
    <property type="taxonomic scope" value="Bacteria"/>
</dbReference>
<dbReference type="PANTHER" id="PTHR30272:SF1">
    <property type="entry name" value="3-HYDROXYACYL-[ACYL-CARRIER-PROTEIN] DEHYDRATASE"/>
    <property type="match status" value="1"/>
</dbReference>
<dbReference type="InterPro" id="IPR013114">
    <property type="entry name" value="FabA_FabZ"/>
</dbReference>
<evidence type="ECO:0000313" key="3">
    <source>
        <dbReference type="Proteomes" id="UP000009049"/>
    </source>
</evidence>
<keyword evidence="3" id="KW-1185">Reference proteome</keyword>
<proteinExistence type="predicted"/>
<dbReference type="Pfam" id="PF07977">
    <property type="entry name" value="FabA"/>
    <property type="match status" value="1"/>
</dbReference>
<dbReference type="AlphaFoldDB" id="A4CL43"/>
<dbReference type="Proteomes" id="UP000009049">
    <property type="component" value="Chromosome"/>
</dbReference>
<name>A4CL43_ROBBH</name>
<reference evidence="2 3" key="1">
    <citation type="journal article" date="2009" name="J. Bacteriol.">
        <title>Complete genome sequence of Robiginitalea biformata HTCC2501.</title>
        <authorList>
            <person name="Oh H.M."/>
            <person name="Giovannoni S.J."/>
            <person name="Lee K."/>
            <person name="Ferriera S."/>
            <person name="Johnson J."/>
            <person name="Cho J.C."/>
        </authorList>
    </citation>
    <scope>NUCLEOTIDE SEQUENCE [LARGE SCALE GENOMIC DNA]</scope>
    <source>
        <strain evidence="3">ATCC BAA-864 / HTCC2501 / KCTC 12146</strain>
    </source>
</reference>
<keyword evidence="1" id="KW-0456">Lyase</keyword>
<sequence length="150" mass="16551">MKDELQEILNRLPYREPFRFVDELDYVSDTGASGRYTFRPESWFYPGHFPGSPVTPGVLLTECCAQIGLVCLGIHLSGLPGNSAAAPGFALSDSRMEFLLPVSPGETVRVVSEKLYFRFGKLRCDVRLFLTDGRLACKGRLSGMLINSAA</sequence>
<dbReference type="PANTHER" id="PTHR30272">
    <property type="entry name" value="3-HYDROXYACYL-[ACYL-CARRIER-PROTEIN] DEHYDRATASE"/>
    <property type="match status" value="1"/>
</dbReference>
<dbReference type="GO" id="GO:0016829">
    <property type="term" value="F:lyase activity"/>
    <property type="evidence" value="ECO:0007669"/>
    <property type="project" value="UniProtKB-KW"/>
</dbReference>
<dbReference type="STRING" id="313596.RB2501_14729"/>
<accession>A4CL43</accession>
<organism evidence="2 3">
    <name type="scientific">Robiginitalea biformata (strain ATCC BAA-864 / DSM 15991 / KCTC 12146 / HTCC2501)</name>
    <dbReference type="NCBI Taxonomy" id="313596"/>
    <lineage>
        <taxon>Bacteria</taxon>
        <taxon>Pseudomonadati</taxon>
        <taxon>Bacteroidota</taxon>
        <taxon>Flavobacteriia</taxon>
        <taxon>Flavobacteriales</taxon>
        <taxon>Flavobacteriaceae</taxon>
        <taxon>Robiginitalea</taxon>
    </lineage>
</organism>
<gene>
    <name evidence="2" type="ordered locus">RB2501_14729</name>
</gene>
<evidence type="ECO:0000313" key="2">
    <source>
        <dbReference type="EMBL" id="EAR15592.1"/>
    </source>
</evidence>
<dbReference type="HOGENOM" id="CLU_078912_3_3_10"/>
<dbReference type="EMBL" id="CP001712">
    <property type="protein sequence ID" value="EAR15592.1"/>
    <property type="molecule type" value="Genomic_DNA"/>
</dbReference>
<dbReference type="InterPro" id="IPR029069">
    <property type="entry name" value="HotDog_dom_sf"/>
</dbReference>
<dbReference type="OrthoDB" id="9772788at2"/>
<dbReference type="KEGG" id="rbi:RB2501_14729"/>
<evidence type="ECO:0000256" key="1">
    <source>
        <dbReference type="ARBA" id="ARBA00023239"/>
    </source>
</evidence>
<protein>
    <submittedName>
        <fullName evidence="2">(3R)-hydroxymyristoyl-(Acyl-carrier-protein) dehydratase, putative</fullName>
    </submittedName>
</protein>
<dbReference type="Gene3D" id="3.10.129.10">
    <property type="entry name" value="Hotdog Thioesterase"/>
    <property type="match status" value="1"/>
</dbReference>